<evidence type="ECO:0000313" key="5">
    <source>
        <dbReference type="EMBL" id="MBK0380658.1"/>
    </source>
</evidence>
<organism evidence="5 6">
    <name type="scientific">Mucilaginibacter segetis</name>
    <dbReference type="NCBI Taxonomy" id="2793071"/>
    <lineage>
        <taxon>Bacteria</taxon>
        <taxon>Pseudomonadati</taxon>
        <taxon>Bacteroidota</taxon>
        <taxon>Sphingobacteriia</taxon>
        <taxon>Sphingobacteriales</taxon>
        <taxon>Sphingobacteriaceae</taxon>
        <taxon>Mucilaginibacter</taxon>
    </lineage>
</organism>
<dbReference type="SUPFAM" id="SSF51161">
    <property type="entry name" value="Trimeric LpxA-like enzymes"/>
    <property type="match status" value="1"/>
</dbReference>
<keyword evidence="6" id="KW-1185">Reference proteome</keyword>
<dbReference type="InterPro" id="IPR051159">
    <property type="entry name" value="Hexapeptide_acetyltransf"/>
</dbReference>
<dbReference type="AlphaFoldDB" id="A0A934PTQ5"/>
<keyword evidence="3" id="KW-0677">Repeat</keyword>
<dbReference type="InterPro" id="IPR018357">
    <property type="entry name" value="Hexapep_transf_CS"/>
</dbReference>
<dbReference type="EMBL" id="JAEHFW010000003">
    <property type="protein sequence ID" value="MBK0380658.1"/>
    <property type="molecule type" value="Genomic_DNA"/>
</dbReference>
<evidence type="ECO:0000256" key="2">
    <source>
        <dbReference type="ARBA" id="ARBA00022679"/>
    </source>
</evidence>
<keyword evidence="2" id="KW-0808">Transferase</keyword>
<sequence>MRRILSEFRLYFCNRWIAGIPSHTIRLFYYRRVMKYSIGENSAIFMDCTFDCTRHFSLGKNSVINGKCCLDNKSRITIGENVSVSQEVMILSADHDPDSPNFTARDLPVIIDDYVWIGSRAIILPGVHIGKGAVIAAGAVVTADVPPFAVVGGVPAKLIRHRSTDLQYEINYRRLFQ</sequence>
<dbReference type="PROSITE" id="PS00101">
    <property type="entry name" value="HEXAPEP_TRANSFERASES"/>
    <property type="match status" value="1"/>
</dbReference>
<dbReference type="InterPro" id="IPR011004">
    <property type="entry name" value="Trimer_LpxA-like_sf"/>
</dbReference>
<gene>
    <name evidence="5" type="ORF">I5M19_15145</name>
</gene>
<name>A0A934PTQ5_9SPHI</name>
<evidence type="ECO:0000256" key="3">
    <source>
        <dbReference type="ARBA" id="ARBA00022737"/>
    </source>
</evidence>
<dbReference type="CDD" id="cd04647">
    <property type="entry name" value="LbH_MAT_like"/>
    <property type="match status" value="1"/>
</dbReference>
<dbReference type="PANTHER" id="PTHR23416">
    <property type="entry name" value="SIALIC ACID SYNTHASE-RELATED"/>
    <property type="match status" value="1"/>
</dbReference>
<dbReference type="RefSeq" id="WP_200067201.1">
    <property type="nucleotide sequence ID" value="NZ_JAEHFW010000003.1"/>
</dbReference>
<evidence type="ECO:0000256" key="1">
    <source>
        <dbReference type="ARBA" id="ARBA00007274"/>
    </source>
</evidence>
<dbReference type="PANTHER" id="PTHR23416:SF23">
    <property type="entry name" value="ACETYLTRANSFERASE C18B11.09C-RELATED"/>
    <property type="match status" value="1"/>
</dbReference>
<dbReference type="Proteomes" id="UP000613193">
    <property type="component" value="Unassembled WGS sequence"/>
</dbReference>
<dbReference type="GO" id="GO:0008374">
    <property type="term" value="F:O-acyltransferase activity"/>
    <property type="evidence" value="ECO:0007669"/>
    <property type="project" value="TreeGrafter"/>
</dbReference>
<dbReference type="Gene3D" id="2.160.10.10">
    <property type="entry name" value="Hexapeptide repeat proteins"/>
    <property type="match status" value="1"/>
</dbReference>
<reference evidence="5" key="1">
    <citation type="submission" date="2020-12" db="EMBL/GenBank/DDBJ databases">
        <title>Bacterial novel species Mucilaginibacter sp. SD-g isolated from soil.</title>
        <authorList>
            <person name="Jung H.-Y."/>
        </authorList>
    </citation>
    <scope>NUCLEOTIDE SEQUENCE</scope>
    <source>
        <strain evidence="5">SD-g</strain>
    </source>
</reference>
<evidence type="ECO:0000256" key="4">
    <source>
        <dbReference type="ARBA" id="ARBA00023315"/>
    </source>
</evidence>
<dbReference type="Pfam" id="PF00132">
    <property type="entry name" value="Hexapep"/>
    <property type="match status" value="1"/>
</dbReference>
<dbReference type="InterPro" id="IPR001451">
    <property type="entry name" value="Hexapep"/>
</dbReference>
<evidence type="ECO:0000313" key="6">
    <source>
        <dbReference type="Proteomes" id="UP000613193"/>
    </source>
</evidence>
<proteinExistence type="inferred from homology"/>
<comment type="similarity">
    <text evidence="1">Belongs to the transferase hexapeptide repeat family.</text>
</comment>
<accession>A0A934PTQ5</accession>
<comment type="caution">
    <text evidence="5">The sequence shown here is derived from an EMBL/GenBank/DDBJ whole genome shotgun (WGS) entry which is preliminary data.</text>
</comment>
<dbReference type="GO" id="GO:0005829">
    <property type="term" value="C:cytosol"/>
    <property type="evidence" value="ECO:0007669"/>
    <property type="project" value="TreeGrafter"/>
</dbReference>
<keyword evidence="4 5" id="KW-0012">Acyltransferase</keyword>
<protein>
    <submittedName>
        <fullName evidence="5">Acyltransferase</fullName>
    </submittedName>
</protein>